<feature type="region of interest" description="Disordered" evidence="1">
    <location>
        <begin position="46"/>
        <end position="68"/>
    </location>
</feature>
<dbReference type="InterPro" id="IPR011437">
    <property type="entry name" value="DUF1540"/>
</dbReference>
<keyword evidence="4" id="KW-1185">Reference proteome</keyword>
<evidence type="ECO:0000313" key="4">
    <source>
        <dbReference type="Proteomes" id="UP000569951"/>
    </source>
</evidence>
<protein>
    <recommendedName>
        <fullName evidence="2">DUF1540 domain-containing protein</fullName>
    </recommendedName>
</protein>
<name>A0A841HXW7_9DEIO</name>
<evidence type="ECO:0000259" key="2">
    <source>
        <dbReference type="Pfam" id="PF07561"/>
    </source>
</evidence>
<sequence>MTQNNMSGNEMSMVASCDATDCRYNQERQCHAGQIQVGSQGGMAQCMTYDPQGEGSGMSDQPGRGSDM</sequence>
<dbReference type="Pfam" id="PF07561">
    <property type="entry name" value="DUF1540"/>
    <property type="match status" value="1"/>
</dbReference>
<dbReference type="AlphaFoldDB" id="A0A841HXW7"/>
<proteinExistence type="predicted"/>
<reference evidence="3 4" key="1">
    <citation type="submission" date="2020-08" db="EMBL/GenBank/DDBJ databases">
        <title>Genomic Encyclopedia of Type Strains, Phase IV (KMG-IV): sequencing the most valuable type-strain genomes for metagenomic binning, comparative biology and taxonomic classification.</title>
        <authorList>
            <person name="Goeker M."/>
        </authorList>
    </citation>
    <scope>NUCLEOTIDE SEQUENCE [LARGE SCALE GENOMIC DNA]</scope>
    <source>
        <strain evidence="3 4">DSM 21458</strain>
    </source>
</reference>
<evidence type="ECO:0000256" key="1">
    <source>
        <dbReference type="SAM" id="MobiDB-lite"/>
    </source>
</evidence>
<organism evidence="3 4">
    <name type="scientific">Deinobacterium chartae</name>
    <dbReference type="NCBI Taxonomy" id="521158"/>
    <lineage>
        <taxon>Bacteria</taxon>
        <taxon>Thermotogati</taxon>
        <taxon>Deinococcota</taxon>
        <taxon>Deinococci</taxon>
        <taxon>Deinococcales</taxon>
        <taxon>Deinococcaceae</taxon>
        <taxon>Deinobacterium</taxon>
    </lineage>
</organism>
<feature type="domain" description="DUF1540" evidence="2">
    <location>
        <begin position="17"/>
        <end position="44"/>
    </location>
</feature>
<accession>A0A841HXW7</accession>
<comment type="caution">
    <text evidence="3">The sequence shown here is derived from an EMBL/GenBank/DDBJ whole genome shotgun (WGS) entry which is preliminary data.</text>
</comment>
<dbReference type="EMBL" id="JACHHG010000001">
    <property type="protein sequence ID" value="MBB6096772.1"/>
    <property type="molecule type" value="Genomic_DNA"/>
</dbReference>
<dbReference type="Proteomes" id="UP000569951">
    <property type="component" value="Unassembled WGS sequence"/>
</dbReference>
<evidence type="ECO:0000313" key="3">
    <source>
        <dbReference type="EMBL" id="MBB6096772.1"/>
    </source>
</evidence>
<dbReference type="RefSeq" id="WP_246350706.1">
    <property type="nucleotide sequence ID" value="NZ_JACHHG010000001.1"/>
</dbReference>
<gene>
    <name evidence="3" type="ORF">HNR42_000184</name>
</gene>